<comment type="caution">
    <text evidence="1">The sequence shown here is derived from an EMBL/GenBank/DDBJ whole genome shotgun (WGS) entry which is preliminary data.</text>
</comment>
<dbReference type="InterPro" id="IPR011067">
    <property type="entry name" value="Plasmid_toxin/cell-grow_inhib"/>
</dbReference>
<name>A0A4R0ELR0_9GAMM</name>
<accession>A0A4R0ELR0</accession>
<dbReference type="Gene3D" id="2.30.30.110">
    <property type="match status" value="1"/>
</dbReference>
<dbReference type="RefSeq" id="WP_062034262.1">
    <property type="nucleotide sequence ID" value="NZ_SJOA01000012.1"/>
</dbReference>
<organism evidence="1 2">
    <name type="scientific">Acinetobacter terrae</name>
    <dbReference type="NCBI Taxonomy" id="2731247"/>
    <lineage>
        <taxon>Bacteria</taxon>
        <taxon>Pseudomonadati</taxon>
        <taxon>Pseudomonadota</taxon>
        <taxon>Gammaproteobacteria</taxon>
        <taxon>Moraxellales</taxon>
        <taxon>Moraxellaceae</taxon>
        <taxon>Acinetobacter</taxon>
        <taxon>Acinetobacter Taxon 24</taxon>
    </lineage>
</organism>
<dbReference type="AlphaFoldDB" id="A0A4R0ELR0"/>
<evidence type="ECO:0000313" key="2">
    <source>
        <dbReference type="Proteomes" id="UP000291380"/>
    </source>
</evidence>
<dbReference type="Pfam" id="PF02452">
    <property type="entry name" value="PemK_toxin"/>
    <property type="match status" value="1"/>
</dbReference>
<dbReference type="InterPro" id="IPR003477">
    <property type="entry name" value="PemK-like"/>
</dbReference>
<dbReference type="EMBL" id="SJOA01000012">
    <property type="protein sequence ID" value="TCB58437.1"/>
    <property type="molecule type" value="Genomic_DNA"/>
</dbReference>
<protein>
    <submittedName>
        <fullName evidence="1">Uncharacterized protein</fullName>
    </submittedName>
</protein>
<evidence type="ECO:0000313" key="1">
    <source>
        <dbReference type="EMBL" id="TCB58437.1"/>
    </source>
</evidence>
<dbReference type="GO" id="GO:0003677">
    <property type="term" value="F:DNA binding"/>
    <property type="evidence" value="ECO:0007669"/>
    <property type="project" value="InterPro"/>
</dbReference>
<proteinExistence type="predicted"/>
<reference evidence="1 2" key="1">
    <citation type="submission" date="2019-02" db="EMBL/GenBank/DDBJ databases">
        <title>High diversity of culturable Acinetobacter species in natural soil and water ecosystems.</title>
        <authorList>
            <person name="Radolfova-Krizova L."/>
            <person name="Nemec A."/>
        </authorList>
    </citation>
    <scope>NUCLEOTIDE SEQUENCE [LARGE SCALE GENOMIC DNA]</scope>
    <source>
        <strain evidence="1 2">ANC 4281</strain>
    </source>
</reference>
<sequence>MFSIKYFQDDDNNQSNFLGEEKLIDIEEFLLYEWKSDKKIYINKKFIKSKCYRWRLLGVKDIPALGTIRSLNVILKEVATENDEYLTQTLKRNKARGAGGIGSLLHKGKLVEVEFGHYSSVYKANTGKHLRSNKRYVSTVQNGEMHKRRLAIVTKVHNNMVQVVPITSQPPDVRDKTCFKLEQDTLKETVYFDPKIDSWVICSMIQTVAVTRILPIEINKSYRKSRERPRNSSYRLKISKTDSINLDKALLSAVNLGQYFDYFTTNKELQKELIDLKEQLKEALKYKEACEKHEFTLEDLA</sequence>
<gene>
    <name evidence="1" type="ORF">E0H85_10740</name>
</gene>
<dbReference type="Proteomes" id="UP000291380">
    <property type="component" value="Unassembled WGS sequence"/>
</dbReference>
<dbReference type="OrthoDB" id="7565736at2"/>